<sequence length="241" mass="24759">MGTVAGDEAVGAMTGEVTDGRTTRADTGPDRKTMVVGGGVAAVLLAVIGAAGGWVLAGDEQRQPETPVAAKGGRSPSAPAPSTPRERPASTSAPTSAAPTSAAAPSPTGLTVPDLVGMDLEEARNEVRKRGLEWKFIFGTGDNQSVRSTDPVAGTPVKHGSTISITVAGAAPLNEMPQVVGEDCREAAAELFDKGFSPHYPSGLTGKVTEQEPAAGTVGRWDDIVYIFCGIRSSDDEFLRQ</sequence>
<evidence type="ECO:0000256" key="2">
    <source>
        <dbReference type="SAM" id="Phobius"/>
    </source>
</evidence>
<dbReference type="PROSITE" id="PS51178">
    <property type="entry name" value="PASTA"/>
    <property type="match status" value="2"/>
</dbReference>
<dbReference type="Pfam" id="PF03793">
    <property type="entry name" value="PASTA"/>
    <property type="match status" value="2"/>
</dbReference>
<evidence type="ECO:0000313" key="4">
    <source>
        <dbReference type="EMBL" id="KUJ47607.1"/>
    </source>
</evidence>
<feature type="compositionally biased region" description="Low complexity" evidence="1">
    <location>
        <begin position="89"/>
        <end position="108"/>
    </location>
</feature>
<dbReference type="SMART" id="SM00740">
    <property type="entry name" value="PASTA"/>
    <property type="match status" value="2"/>
</dbReference>
<evidence type="ECO:0000313" key="5">
    <source>
        <dbReference type="Proteomes" id="UP000053246"/>
    </source>
</evidence>
<feature type="compositionally biased region" description="Basic and acidic residues" evidence="1">
    <location>
        <begin position="18"/>
        <end position="31"/>
    </location>
</feature>
<keyword evidence="2" id="KW-0812">Transmembrane</keyword>
<evidence type="ECO:0000259" key="3">
    <source>
        <dbReference type="PROSITE" id="PS51178"/>
    </source>
</evidence>
<dbReference type="EMBL" id="LMWI01000001">
    <property type="protein sequence ID" value="KUJ47607.1"/>
    <property type="molecule type" value="Genomic_DNA"/>
</dbReference>
<reference evidence="4 5" key="1">
    <citation type="submission" date="2015-10" db="EMBL/GenBank/DDBJ databases">
        <authorList>
            <person name="Ju K.-S."/>
            <person name="Doroghazi J.R."/>
            <person name="Metcalf W.W."/>
        </authorList>
    </citation>
    <scope>NUCLEOTIDE SEQUENCE [LARGE SCALE GENOMIC DNA]</scope>
    <source>
        <strain evidence="4 5">NRRL B-24793</strain>
    </source>
</reference>
<dbReference type="Gene3D" id="3.30.10.20">
    <property type="match status" value="2"/>
</dbReference>
<gene>
    <name evidence="4" type="ORF">ADL17_00255</name>
</gene>
<keyword evidence="2" id="KW-1133">Transmembrane helix</keyword>
<dbReference type="Proteomes" id="UP000053246">
    <property type="component" value="Unassembled WGS sequence"/>
</dbReference>
<feature type="region of interest" description="Disordered" evidence="1">
    <location>
        <begin position="60"/>
        <end position="113"/>
    </location>
</feature>
<evidence type="ECO:0000256" key="1">
    <source>
        <dbReference type="SAM" id="MobiDB-lite"/>
    </source>
</evidence>
<comment type="caution">
    <text evidence="4">The sequence shown here is derived from an EMBL/GenBank/DDBJ whole genome shotgun (WGS) entry which is preliminary data.</text>
</comment>
<dbReference type="AlphaFoldDB" id="A0A9X0I648"/>
<feature type="domain" description="PASTA" evidence="3">
    <location>
        <begin position="170"/>
        <end position="231"/>
    </location>
</feature>
<dbReference type="InterPro" id="IPR005543">
    <property type="entry name" value="PASTA_dom"/>
</dbReference>
<feature type="domain" description="PASTA" evidence="3">
    <location>
        <begin position="106"/>
        <end position="169"/>
    </location>
</feature>
<keyword evidence="5" id="KW-1185">Reference proteome</keyword>
<protein>
    <recommendedName>
        <fullName evidence="3">PASTA domain-containing protein</fullName>
    </recommendedName>
</protein>
<feature type="transmembrane region" description="Helical" evidence="2">
    <location>
        <begin position="34"/>
        <end position="57"/>
    </location>
</feature>
<accession>A0A9X0I648</accession>
<organism evidence="4 5">
    <name type="scientific">Micromonospora maris</name>
    <dbReference type="NCBI Taxonomy" id="1003110"/>
    <lineage>
        <taxon>Bacteria</taxon>
        <taxon>Bacillati</taxon>
        <taxon>Actinomycetota</taxon>
        <taxon>Actinomycetes</taxon>
        <taxon>Micromonosporales</taxon>
        <taxon>Micromonosporaceae</taxon>
        <taxon>Micromonospora</taxon>
    </lineage>
</organism>
<proteinExistence type="predicted"/>
<dbReference type="SUPFAM" id="SSF54184">
    <property type="entry name" value="Penicillin-binding protein 2x (pbp-2x), c-terminal domain"/>
    <property type="match status" value="1"/>
</dbReference>
<name>A0A9X0I648_9ACTN</name>
<dbReference type="CDD" id="cd06577">
    <property type="entry name" value="PASTA_pknB"/>
    <property type="match status" value="2"/>
</dbReference>
<feature type="region of interest" description="Disordered" evidence="1">
    <location>
        <begin position="1"/>
        <end position="31"/>
    </location>
</feature>
<keyword evidence="2" id="KW-0472">Membrane</keyword>